<dbReference type="Gene3D" id="3.40.720.10">
    <property type="entry name" value="Alkaline Phosphatase, subunit A"/>
    <property type="match status" value="1"/>
</dbReference>
<evidence type="ECO:0000313" key="3">
    <source>
        <dbReference type="Proteomes" id="UP001597051"/>
    </source>
</evidence>
<gene>
    <name evidence="2" type="ORF">ACFQ0S_00050</name>
</gene>
<dbReference type="PANTHER" id="PTHR43751:SF1">
    <property type="entry name" value="SULFATASE ATSG-RELATED"/>
    <property type="match status" value="1"/>
</dbReference>
<dbReference type="PANTHER" id="PTHR43751">
    <property type="entry name" value="SULFATASE"/>
    <property type="match status" value="1"/>
</dbReference>
<feature type="domain" description="Sulfatase N-terminal" evidence="1">
    <location>
        <begin position="31"/>
        <end position="314"/>
    </location>
</feature>
<evidence type="ECO:0000313" key="2">
    <source>
        <dbReference type="EMBL" id="MFD0982861.1"/>
    </source>
</evidence>
<dbReference type="SUPFAM" id="SSF53649">
    <property type="entry name" value="Alkaline phosphatase-like"/>
    <property type="match status" value="1"/>
</dbReference>
<reference evidence="3" key="1">
    <citation type="journal article" date="2019" name="Int. J. Syst. Evol. Microbiol.">
        <title>The Global Catalogue of Microorganisms (GCM) 10K type strain sequencing project: providing services to taxonomists for standard genome sequencing and annotation.</title>
        <authorList>
            <consortium name="The Broad Institute Genomics Platform"/>
            <consortium name="The Broad Institute Genome Sequencing Center for Infectious Disease"/>
            <person name="Wu L."/>
            <person name="Ma J."/>
        </authorList>
    </citation>
    <scope>NUCLEOTIDE SEQUENCE [LARGE SCALE GENOMIC DNA]</scope>
    <source>
        <strain evidence="3">CECT 7649</strain>
    </source>
</reference>
<dbReference type="Pfam" id="PF00884">
    <property type="entry name" value="Sulfatase"/>
    <property type="match status" value="1"/>
</dbReference>
<dbReference type="InterPro" id="IPR017850">
    <property type="entry name" value="Alkaline_phosphatase_core_sf"/>
</dbReference>
<keyword evidence="3" id="KW-1185">Reference proteome</keyword>
<sequence length="530" mass="60693">MKKSFYLLASSFLLTLSFFYSIEGLAQNKRPNILVIMGDDISRNSMGVYGSKYIQTPNFDRIANEGVLFTNAYVCNPKCSPSRACFLTGRYSWQLEEAANHIPVIPPKWKFYPKLLENSGYTIGYTGKGWGPGVYYGEHNPAGWEYNNISLVPPYKGISKQDYAANFDAFLTKRDSEKPFCFWFGTHEAHRKYEKDSYKKENKDLSKVTVQAFFPDNELVRGDLADYGVEVEYHDRQIGLALASLEKRGLLDNTIIIATSDQGMPFPHVKGQIYDEDFHEAFVVRWGDKIIPGRVVTDYINFPDVAPTLLEAAGLKPDKQMTGKSFLDALVSEKSGRIDAKRSYSLIGKERHDNGTTDGDQIAVSYPVRAIRTDKYLYSHNYKPNRWPVGDPEFNYNNCDDSPTKNYLTGLKEGDKDYNYFKLSFGKRPADELFDLEKDPDCVNNIALDPQYASLIKELKTKMEADLKKQKDPRVLGKGDVFDYYPQIREEKIKKLYKDKYYSMFDKFFEKFGKKTVPIPSGFVEKDGEN</sequence>
<dbReference type="EMBL" id="JBHTIZ010000001">
    <property type="protein sequence ID" value="MFD0982861.1"/>
    <property type="molecule type" value="Genomic_DNA"/>
</dbReference>
<dbReference type="Proteomes" id="UP001597051">
    <property type="component" value="Unassembled WGS sequence"/>
</dbReference>
<dbReference type="RefSeq" id="WP_379753815.1">
    <property type="nucleotide sequence ID" value="NZ_JBHSYB010000010.1"/>
</dbReference>
<name>A0ABW3IXV2_9FLAO</name>
<proteinExistence type="predicted"/>
<organism evidence="2 3">
    <name type="scientific">Flavobacterium myungsuense</name>
    <dbReference type="NCBI Taxonomy" id="651823"/>
    <lineage>
        <taxon>Bacteria</taxon>
        <taxon>Pseudomonadati</taxon>
        <taxon>Bacteroidota</taxon>
        <taxon>Flavobacteriia</taxon>
        <taxon>Flavobacteriales</taxon>
        <taxon>Flavobacteriaceae</taxon>
        <taxon>Flavobacterium</taxon>
    </lineage>
</organism>
<dbReference type="InterPro" id="IPR000917">
    <property type="entry name" value="Sulfatase_N"/>
</dbReference>
<dbReference type="InterPro" id="IPR052701">
    <property type="entry name" value="GAG_Ulvan_Degrading_Sulfatases"/>
</dbReference>
<dbReference type="CDD" id="cd16027">
    <property type="entry name" value="SGSH"/>
    <property type="match status" value="1"/>
</dbReference>
<comment type="caution">
    <text evidence="2">The sequence shown here is derived from an EMBL/GenBank/DDBJ whole genome shotgun (WGS) entry which is preliminary data.</text>
</comment>
<accession>A0ABW3IXV2</accession>
<protein>
    <submittedName>
        <fullName evidence="2">Sulfatase</fullName>
    </submittedName>
</protein>
<evidence type="ECO:0000259" key="1">
    <source>
        <dbReference type="Pfam" id="PF00884"/>
    </source>
</evidence>